<keyword evidence="3" id="KW-1185">Reference proteome</keyword>
<accession>A0AAP2GJ49</accession>
<dbReference type="Proteomes" id="UP001319180">
    <property type="component" value="Unassembled WGS sequence"/>
</dbReference>
<evidence type="ECO:0000256" key="1">
    <source>
        <dbReference type="SAM" id="SignalP"/>
    </source>
</evidence>
<protein>
    <recommendedName>
        <fullName evidence="4">Lipocalin-like domain-containing protein</fullName>
    </recommendedName>
</protein>
<evidence type="ECO:0000313" key="2">
    <source>
        <dbReference type="EMBL" id="MBT1688115.1"/>
    </source>
</evidence>
<feature type="chain" id="PRO_5042963009" description="Lipocalin-like domain-containing protein" evidence="1">
    <location>
        <begin position="25"/>
        <end position="146"/>
    </location>
</feature>
<name>A0AAP2GJ49_9BACT</name>
<sequence>MNAMAMRLCSVCCVLFLLAFTACNNDNNEPGEEALQRKKLVGTWTVGETGSVKRDDVTLSGWDTFELTMGEQTYQTSNASAAVWPAQGTWKLVTGDVSKVERDDDVILTVNVSGETLQISFQYGDDAANGRAASIAGSYVFNLIKN</sequence>
<proteinExistence type="predicted"/>
<evidence type="ECO:0008006" key="4">
    <source>
        <dbReference type="Google" id="ProtNLM"/>
    </source>
</evidence>
<dbReference type="EMBL" id="JAHESC010000023">
    <property type="protein sequence ID" value="MBT1688115.1"/>
    <property type="molecule type" value="Genomic_DNA"/>
</dbReference>
<comment type="caution">
    <text evidence="2">The sequence shown here is derived from an EMBL/GenBank/DDBJ whole genome shotgun (WGS) entry which is preliminary data.</text>
</comment>
<dbReference type="RefSeq" id="WP_254091343.1">
    <property type="nucleotide sequence ID" value="NZ_JAHESC010000023.1"/>
</dbReference>
<dbReference type="AlphaFoldDB" id="A0AAP2GJ49"/>
<gene>
    <name evidence="2" type="ORF">KK078_16210</name>
</gene>
<reference evidence="2 3" key="1">
    <citation type="submission" date="2021-05" db="EMBL/GenBank/DDBJ databases">
        <title>A Polyphasic approach of four new species of the genus Ohtaekwangia: Ohtaekwangia histidinii sp. nov., Ohtaekwangia cretensis sp. nov., Ohtaekwangia indiensis sp. nov., Ohtaekwangia reichenbachii sp. nov. from diverse environment.</title>
        <authorList>
            <person name="Octaviana S."/>
        </authorList>
    </citation>
    <scope>NUCLEOTIDE SEQUENCE [LARGE SCALE GENOMIC DNA]</scope>
    <source>
        <strain evidence="2 3">PWU37</strain>
    </source>
</reference>
<feature type="signal peptide" evidence="1">
    <location>
        <begin position="1"/>
        <end position="24"/>
    </location>
</feature>
<keyword evidence="1" id="KW-0732">Signal</keyword>
<evidence type="ECO:0000313" key="3">
    <source>
        <dbReference type="Proteomes" id="UP001319180"/>
    </source>
</evidence>
<dbReference type="PROSITE" id="PS51257">
    <property type="entry name" value="PROKAR_LIPOPROTEIN"/>
    <property type="match status" value="1"/>
</dbReference>
<organism evidence="2 3">
    <name type="scientific">Dawidia soli</name>
    <dbReference type="NCBI Taxonomy" id="2782352"/>
    <lineage>
        <taxon>Bacteria</taxon>
        <taxon>Pseudomonadati</taxon>
        <taxon>Bacteroidota</taxon>
        <taxon>Cytophagia</taxon>
        <taxon>Cytophagales</taxon>
        <taxon>Chryseotaleaceae</taxon>
        <taxon>Dawidia</taxon>
    </lineage>
</organism>